<evidence type="ECO:0000313" key="2">
    <source>
        <dbReference type="Proteomes" id="UP000198917"/>
    </source>
</evidence>
<evidence type="ECO:0008006" key="3">
    <source>
        <dbReference type="Google" id="ProtNLM"/>
    </source>
</evidence>
<accession>A0A7Z7BS57</accession>
<proteinExistence type="predicted"/>
<name>A0A7Z7BS57_9HYPH</name>
<protein>
    <recommendedName>
        <fullName evidence="3">Apea-like HEPN domain-containing protein</fullName>
    </recommendedName>
</protein>
<gene>
    <name evidence="1" type="ORF">SAMN05428983_4804</name>
</gene>
<dbReference type="EMBL" id="FNEW01000008">
    <property type="protein sequence ID" value="SDK39378.1"/>
    <property type="molecule type" value="Genomic_DNA"/>
</dbReference>
<evidence type="ECO:0000313" key="1">
    <source>
        <dbReference type="EMBL" id="SDK39378.1"/>
    </source>
</evidence>
<dbReference type="Proteomes" id="UP000198917">
    <property type="component" value="Unassembled WGS sequence"/>
</dbReference>
<dbReference type="AlphaFoldDB" id="A0A7Z7BS57"/>
<organism evidence="1 2">
    <name type="scientific">Agrobacterium fabrum</name>
    <dbReference type="NCBI Taxonomy" id="1176649"/>
    <lineage>
        <taxon>Bacteria</taxon>
        <taxon>Pseudomonadati</taxon>
        <taxon>Pseudomonadota</taxon>
        <taxon>Alphaproteobacteria</taxon>
        <taxon>Hyphomicrobiales</taxon>
        <taxon>Rhizobiaceae</taxon>
        <taxon>Rhizobium/Agrobacterium group</taxon>
        <taxon>Agrobacterium</taxon>
        <taxon>Agrobacterium tumefaciens complex</taxon>
    </lineage>
</organism>
<comment type="caution">
    <text evidence="1">The sequence shown here is derived from an EMBL/GenBank/DDBJ whole genome shotgun (WGS) entry which is preliminary data.</text>
</comment>
<sequence length="405" mass="45139">MTSIIRSVDYLGEYSMSLVTTDALNILIDAQRDLQVTGFERYNYDPTFGTDYPTHLYESVKNHYPFNELTDSWLAWGDDGFGVNIAEAIGKWLTFKLLFREKPEQLIAILEKLISENQADFADVYVCRGVGVASQEDLGNRAYLVPPDFFKDLAGNQQLFAPPSGLNISKASSALVLPFHMDPVLIKSGMERPRPSSPSSLKRARLATVIRQALVLSGSVAIRIPEKFRISLTPQYPYQPNRVDTFEGEAAIAIGPNPDLGLARSLIGQLEKFADPRPIDIAVERINRARSAPNDTDAAIDYGIALEVTLMYGDAAANQEISNKLGMRAGWLIGADLHHRLDIKTKASRLYSARSDAAHRGYLRDETQKKFIKSEADRLTVECLLRVLKIGRFPDWTKLQFGDVG</sequence>
<reference evidence="1 2" key="1">
    <citation type="submission" date="2016-10" db="EMBL/GenBank/DDBJ databases">
        <authorList>
            <person name="Varghese N."/>
            <person name="Submissions S."/>
        </authorList>
    </citation>
    <scope>NUCLEOTIDE SEQUENCE [LARGE SCALE GENOMIC DNA]</scope>
    <source>
        <strain evidence="1 2">PDC82</strain>
    </source>
</reference>